<organism evidence="2 3">
    <name type="scientific">Zemynaea arenosa</name>
    <dbReference type="NCBI Taxonomy" id="2561931"/>
    <lineage>
        <taxon>Bacteria</taxon>
        <taxon>Pseudomonadati</taxon>
        <taxon>Pseudomonadota</taxon>
        <taxon>Betaproteobacteria</taxon>
        <taxon>Burkholderiales</taxon>
        <taxon>Oxalobacteraceae</taxon>
        <taxon>Telluria group</taxon>
        <taxon>Zemynaea</taxon>
    </lineage>
</organism>
<evidence type="ECO:0000313" key="3">
    <source>
        <dbReference type="Proteomes" id="UP000298438"/>
    </source>
</evidence>
<dbReference type="EMBL" id="SPVF01000142">
    <property type="protein sequence ID" value="TFW19734.1"/>
    <property type="molecule type" value="Genomic_DNA"/>
</dbReference>
<evidence type="ECO:0000256" key="1">
    <source>
        <dbReference type="SAM" id="MobiDB-lite"/>
    </source>
</evidence>
<sequence length="267" mass="28553">MDWLYQNDKRSQLGQILLGKKLISEDLLNKAIEEQGRSGKRLGEILADWKVITDRQIQSAIRRQRNLRLAAGVATALLGPLQAYAAVAVAPAAAVAVRSLNSEKEDRGAAEGAGTGGSMRPLTDEELGSIAAQGIPEQALQEQARHAEMQLSYLNAHGTQIDPARAAASIMQTPDGMRVLTEMSKIFNPLSMLLGATTTVKDVVYDPANSVSHINKDGSITLRLPSTIGEISFKNIRVAGATSGPSFGSIDIKNIDLRGTTITVTPR</sequence>
<dbReference type="AlphaFoldDB" id="A0A4Y9SBZ1"/>
<dbReference type="Proteomes" id="UP000298438">
    <property type="component" value="Unassembled WGS sequence"/>
</dbReference>
<name>A0A4Y9SBZ1_9BURK</name>
<dbReference type="InterPro" id="IPR037257">
    <property type="entry name" value="T2SS_E_N_sf"/>
</dbReference>
<keyword evidence="3" id="KW-1185">Reference proteome</keyword>
<dbReference type="OrthoDB" id="8750002at2"/>
<evidence type="ECO:0000313" key="2">
    <source>
        <dbReference type="EMBL" id="TFW19734.1"/>
    </source>
</evidence>
<comment type="caution">
    <text evidence="2">The sequence shown here is derived from an EMBL/GenBank/DDBJ whole genome shotgun (WGS) entry which is preliminary data.</text>
</comment>
<gene>
    <name evidence="2" type="ORF">E4L96_11365</name>
</gene>
<proteinExistence type="predicted"/>
<dbReference type="RefSeq" id="WP_135207336.1">
    <property type="nucleotide sequence ID" value="NZ_SPVF01000142.1"/>
</dbReference>
<protein>
    <submittedName>
        <fullName evidence="2">Uncharacterized protein</fullName>
    </submittedName>
</protein>
<reference evidence="2 3" key="1">
    <citation type="submission" date="2019-03" db="EMBL/GenBank/DDBJ databases">
        <title>Draft Genome Sequence of Massilia arenosa sp. nov., a Novel Massilia Species Isolated from a Sandy-loam Maize Soil.</title>
        <authorList>
            <person name="Raths R."/>
            <person name="Peta V."/>
            <person name="Bucking H."/>
        </authorList>
    </citation>
    <scope>NUCLEOTIDE SEQUENCE [LARGE SCALE GENOMIC DNA]</scope>
    <source>
        <strain evidence="2 3">MC02</strain>
    </source>
</reference>
<dbReference type="SUPFAM" id="SSF160246">
    <property type="entry name" value="EspE N-terminal domain-like"/>
    <property type="match status" value="1"/>
</dbReference>
<feature type="region of interest" description="Disordered" evidence="1">
    <location>
        <begin position="100"/>
        <end position="122"/>
    </location>
</feature>
<accession>A0A4Y9SBZ1</accession>